<keyword evidence="1" id="KW-0472">Membrane</keyword>
<comment type="caution">
    <text evidence="2">The sequence shown here is derived from an EMBL/GenBank/DDBJ whole genome shotgun (WGS) entry which is preliminary data.</text>
</comment>
<feature type="transmembrane region" description="Helical" evidence="1">
    <location>
        <begin position="124"/>
        <end position="145"/>
    </location>
</feature>
<keyword evidence="1" id="KW-0812">Transmembrane</keyword>
<evidence type="ECO:0000313" key="3">
    <source>
        <dbReference type="Proteomes" id="UP000254939"/>
    </source>
</evidence>
<proteinExistence type="predicted"/>
<sequence length="211" mass="22298">MKTNDLINLLAEDAAVRARLGHILALALVVGVVASGAILLTTIGIRHDMWSIFETARVLFKIGFTLVLAVTACIVVFRIGRPGVSMKASVAALLLPLALLIVAVVTEMRVIPSDAWEANLIGNNARFCLMFIPLLSLAPLVGFMLALRNGAPQRPSLAGGAAGLAAGGIAAALYAWHCPDDSPLFVATWYTIAIAAVTAIGSLIGRRYLRW</sequence>
<evidence type="ECO:0000256" key="1">
    <source>
        <dbReference type="SAM" id="Phobius"/>
    </source>
</evidence>
<feature type="transmembrane region" description="Helical" evidence="1">
    <location>
        <begin position="20"/>
        <end position="46"/>
    </location>
</feature>
<keyword evidence="1" id="KW-1133">Transmembrane helix</keyword>
<feature type="transmembrane region" description="Helical" evidence="1">
    <location>
        <begin position="157"/>
        <end position="177"/>
    </location>
</feature>
<dbReference type="Proteomes" id="UP000254939">
    <property type="component" value="Unassembled WGS sequence"/>
</dbReference>
<accession>A0A370KX36</accession>
<dbReference type="AlphaFoldDB" id="A0A370KX36"/>
<evidence type="ECO:0008006" key="4">
    <source>
        <dbReference type="Google" id="ProtNLM"/>
    </source>
</evidence>
<gene>
    <name evidence="2" type="ORF">B5K06_00965</name>
</gene>
<feature type="transmembrane region" description="Helical" evidence="1">
    <location>
        <begin position="91"/>
        <end position="112"/>
    </location>
</feature>
<name>A0A370KX36_9HYPH</name>
<evidence type="ECO:0000313" key="2">
    <source>
        <dbReference type="EMBL" id="RDJ16979.1"/>
    </source>
</evidence>
<dbReference type="OrthoDB" id="9816468at2"/>
<dbReference type="RefSeq" id="WP_114710646.1">
    <property type="nucleotide sequence ID" value="NZ_KZ857258.1"/>
</dbReference>
<organism evidence="2 3">
    <name type="scientific">Rhizobium grahamii</name>
    <dbReference type="NCBI Taxonomy" id="1120045"/>
    <lineage>
        <taxon>Bacteria</taxon>
        <taxon>Pseudomonadati</taxon>
        <taxon>Pseudomonadota</taxon>
        <taxon>Alphaproteobacteria</taxon>
        <taxon>Hyphomicrobiales</taxon>
        <taxon>Rhizobiaceae</taxon>
        <taxon>Rhizobium/Agrobacterium group</taxon>
        <taxon>Rhizobium</taxon>
    </lineage>
</organism>
<feature type="transmembrane region" description="Helical" evidence="1">
    <location>
        <begin position="183"/>
        <end position="205"/>
    </location>
</feature>
<dbReference type="EMBL" id="NAAC01000001">
    <property type="protein sequence ID" value="RDJ16979.1"/>
    <property type="molecule type" value="Genomic_DNA"/>
</dbReference>
<feature type="transmembrane region" description="Helical" evidence="1">
    <location>
        <begin position="58"/>
        <end position="79"/>
    </location>
</feature>
<reference evidence="2 3" key="1">
    <citation type="submission" date="2017-03" db="EMBL/GenBank/DDBJ databases">
        <title>Genome analysis of Rhizobial strains effectives or ineffectives for nitrogen fixation isolated from bean seeds.</title>
        <authorList>
            <person name="Peralta H."/>
            <person name="Aguilar-Vera A."/>
            <person name="Mora Y."/>
            <person name="Vargas-Lagunas C."/>
            <person name="Girard L."/>
            <person name="Mora J."/>
        </authorList>
    </citation>
    <scope>NUCLEOTIDE SEQUENCE [LARGE SCALE GENOMIC DNA]</scope>
    <source>
        <strain evidence="2 3">CCGM3</strain>
    </source>
</reference>
<protein>
    <recommendedName>
        <fullName evidence="4">DUF1109 family protein</fullName>
    </recommendedName>
</protein>
<dbReference type="Pfam" id="PF06532">
    <property type="entry name" value="NrsF"/>
    <property type="match status" value="1"/>
</dbReference>
<dbReference type="InterPro" id="IPR009495">
    <property type="entry name" value="NrsF"/>
</dbReference>